<comment type="subunit">
    <text evidence="5">Component of the THO subcomplex, which is composed of THOC1, THOC2, THOC3, THOC5, THOC6 and THOC7. The THO subcomplex interacts with DDX39B to form the THO-DDX39B complex which multimerizes into a 28-subunit tetrameric assembly. Component of the transcription/export (TREX) complex at least composed of ALYREF/THOC4, DDX39B, SARNP/CIP29, CHTOP and the THO subcomplex; in the complex interacts with THOC1, THOC3, THOC5, THOC7 and DDX39B. TREX seems to have a dynamic structure involving ATP-dependent remodeling. Interacts with POLDIP3 and ZC3H11A.</text>
</comment>
<accession>A0A094ZYT9</accession>
<evidence type="ECO:0000256" key="3">
    <source>
        <dbReference type="ARBA" id="ARBA00019596"/>
    </source>
</evidence>
<evidence type="ECO:0000256" key="2">
    <source>
        <dbReference type="ARBA" id="ARBA00007857"/>
    </source>
</evidence>
<feature type="domain" description="THO complex subunitTHOC2 C-terminal" evidence="7">
    <location>
        <begin position="1076"/>
        <end position="1280"/>
    </location>
</feature>
<protein>
    <recommendedName>
        <fullName evidence="3">THO complex subunit 2</fullName>
    </recommendedName>
</protein>
<feature type="coiled-coil region" evidence="6">
    <location>
        <begin position="1125"/>
        <end position="1155"/>
    </location>
</feature>
<sequence>MAGSVKLFTDLVLKLINGEGKIDILAKLVPELFKIFGGNGSFESDLLDSLWLIDSSIADIKSESVRDRFYRLIEILKNHVNPALIMERFCEETLENLSFIQSKQQFQTRYVRTKTRLFFKQQKFNLLREENEGYAKLITELCQIKSTASMEAAMVQIRSLIGYFDLDPNRVLDLILDVCEFRGDMYEEFVQLIRLYNPDRIDMTNILGHKYHFTQEPGVNTPESLYKVSAFLIWKKLIDLDVLYGHLTPSDADIQQSHNRQINLAKSYRPQPPASLSYSATSAINTSLNTAINCDLIRVDGLLSQDSQLGGSGTTSVSGTLMTNDWTGPRTSGALTSRSAEELMQLEENPDVNLSKTNSHDVSEVGMIDISIDQDGLYENNQKLELCAAMVRLGDWTNAQRLLERLPGYWATTYEPLTRDICNLLHCLIEPLYNKACPLPACLQRNRFRPRIESFKALNASINLHGIDEKSSVDCEIHEDSRTITNNNNNNNDCILLSPVHDFVGLAKYVIPIAIYLGPHMSYDLILIVKFCRLGQIYLSEQQQNLRSDKIGIVYQGFFNLLDEVLLPSLSLVDANCCLAEEIWQMLRFLPYEHRYRLYGQWKHFNVQTEPSLIRRRAQVMCYAKAIMKRLSKENVKPMGRHLGKLSHSNPGLLFDHVLHTVQLFTNLINPVVEALKYVSSLGYDMLTFCIIEALATDQSKLEDLQLSQGLQALSLFTGLLCRKYQFDLAGLLQYVLNQLKVGKSYDLAILREILHRMSGIDISEEMTEEQLESMSGGELLLQEGGYYAQIRNTRRNAGRLKDALVEHNLIMPFIFLMAQQRDAIIFLDDPERHCKLAGRLYDQKGQCSSIKSNTEPIDSNIALLKITIVFNYDLAILREILHRMSGIDISEEMTEEQLESMSGGELLLQEGGYYAQIRNTRRNAGRLKDALVEHNLIMPFIFLMAQQRDAIIFLDDPERHCKLAGRLYDQCQGTLVQFITFLSLQLTRDEMQTQCLNIDRMMGEFHVPADTAFCFHRNLFEQKVARLFESKEQAETMKSGEKSKSFSKTIFSAASLHVCNEIAAAIRPLYPARVWDELGIVFFITFWSLQSSDLVVPESAYQRQIQQLKEQIQQIDTPASGWNSTKKKREIERLENLIERLTNEQAEREEHVTRVRAWLMTERDNWFQTRLATKTDTITQFLQLCIYPRVCFTATDAIYAAQFMHVLHQLKTARFSTLICLDRIFNDITLPTSMCTENEAHRYGRFLCAVLELVMRWHASEEVFNQECGQYPGFVTVFRKVILIGHEFPSNQNRTHD</sequence>
<dbReference type="InterPro" id="IPR021418">
    <property type="entry name" value="THO_THOC2_C"/>
</dbReference>
<dbReference type="Pfam" id="PF11732">
    <property type="entry name" value="Thoc2"/>
    <property type="match status" value="1"/>
</dbReference>
<comment type="similarity">
    <text evidence="2">Belongs to the THOC2 family.</text>
</comment>
<organism evidence="10">
    <name type="scientific">Schistosoma haematobium</name>
    <name type="common">Blood fluke</name>
    <dbReference type="NCBI Taxonomy" id="6185"/>
    <lineage>
        <taxon>Eukaryota</taxon>
        <taxon>Metazoa</taxon>
        <taxon>Spiralia</taxon>
        <taxon>Lophotrochozoa</taxon>
        <taxon>Platyhelminthes</taxon>
        <taxon>Trematoda</taxon>
        <taxon>Digenea</taxon>
        <taxon>Strigeidida</taxon>
        <taxon>Schistosomatoidea</taxon>
        <taxon>Schistosomatidae</taxon>
        <taxon>Schistosoma</taxon>
    </lineage>
</organism>
<evidence type="ECO:0000256" key="4">
    <source>
        <dbReference type="ARBA" id="ARBA00023242"/>
    </source>
</evidence>
<keyword evidence="4" id="KW-0539">Nucleus</keyword>
<dbReference type="PANTHER" id="PTHR21597:SF0">
    <property type="entry name" value="THO COMPLEX SUBUNIT 2"/>
    <property type="match status" value="1"/>
</dbReference>
<dbReference type="InterPro" id="IPR021726">
    <property type="entry name" value="THO_THOC2_N"/>
</dbReference>
<dbReference type="GO" id="GO:0003729">
    <property type="term" value="F:mRNA binding"/>
    <property type="evidence" value="ECO:0007669"/>
    <property type="project" value="TreeGrafter"/>
</dbReference>
<reference evidence="10" key="1">
    <citation type="journal article" date="2012" name="Nat. Genet.">
        <title>Whole-genome sequence of Schistosoma haematobium.</title>
        <authorList>
            <person name="Young N.D."/>
            <person name="Jex A.R."/>
            <person name="Li B."/>
            <person name="Liu S."/>
            <person name="Yang L."/>
            <person name="Xiong Z."/>
            <person name="Li Y."/>
            <person name="Cantacessi C."/>
            <person name="Hall R.S."/>
            <person name="Xu X."/>
            <person name="Chen F."/>
            <person name="Wu X."/>
            <person name="Zerlotini A."/>
            <person name="Oliveira G."/>
            <person name="Hofmann A."/>
            <person name="Zhang G."/>
            <person name="Fang X."/>
            <person name="Kang Y."/>
            <person name="Campbell B.E."/>
            <person name="Loukas A."/>
            <person name="Ranganathan S."/>
            <person name="Rollinson D."/>
            <person name="Rinaldi G."/>
            <person name="Brindley P.J."/>
            <person name="Yang H."/>
            <person name="Wang J."/>
            <person name="Wang J."/>
            <person name="Gasser R.B."/>
        </authorList>
    </citation>
    <scope>NUCLEOTIDE SEQUENCE [LARGE SCALE GENOMIC DNA]</scope>
</reference>
<evidence type="ECO:0000256" key="6">
    <source>
        <dbReference type="SAM" id="Coils"/>
    </source>
</evidence>
<evidence type="ECO:0000256" key="5">
    <source>
        <dbReference type="ARBA" id="ARBA00047033"/>
    </source>
</evidence>
<feature type="domain" description="THO complex subunit 2 N-terminal" evidence="9">
    <location>
        <begin position="6"/>
        <end position="261"/>
    </location>
</feature>
<dbReference type="GO" id="GO:0006397">
    <property type="term" value="P:mRNA processing"/>
    <property type="evidence" value="ECO:0007669"/>
    <property type="project" value="InterPro"/>
</dbReference>
<comment type="subcellular location">
    <subcellularLocation>
        <location evidence="1">Nucleus</location>
    </subcellularLocation>
</comment>
<keyword evidence="6" id="KW-0175">Coiled coil</keyword>
<gene>
    <name evidence="10" type="ORF">MS3_08022</name>
</gene>
<evidence type="ECO:0000256" key="1">
    <source>
        <dbReference type="ARBA" id="ARBA00004123"/>
    </source>
</evidence>
<dbReference type="Pfam" id="PF11262">
    <property type="entry name" value="Tho2"/>
    <property type="match status" value="1"/>
</dbReference>
<dbReference type="GO" id="GO:0000445">
    <property type="term" value="C:THO complex part of transcription export complex"/>
    <property type="evidence" value="ECO:0007669"/>
    <property type="project" value="TreeGrafter"/>
</dbReference>
<evidence type="ECO:0000259" key="9">
    <source>
        <dbReference type="Pfam" id="PF16134"/>
    </source>
</evidence>
<dbReference type="STRING" id="6185.A0A094ZYT9"/>
<evidence type="ECO:0000259" key="8">
    <source>
        <dbReference type="Pfam" id="PF11732"/>
    </source>
</evidence>
<dbReference type="Pfam" id="PF16134">
    <property type="entry name" value="THOC2_N"/>
    <property type="match status" value="2"/>
</dbReference>
<feature type="domain" description="THO complex subunitTHOC2 N-terminal" evidence="8">
    <location>
        <begin position="643"/>
        <end position="715"/>
    </location>
</feature>
<dbReference type="EMBL" id="KL251236">
    <property type="protein sequence ID" value="KGB39582.1"/>
    <property type="molecule type" value="Genomic_DNA"/>
</dbReference>
<dbReference type="InterPro" id="IPR032302">
    <property type="entry name" value="THOC2_N"/>
</dbReference>
<name>A0A094ZYT9_SCHHA</name>
<dbReference type="InterPro" id="IPR040007">
    <property type="entry name" value="Tho2"/>
</dbReference>
<proteinExistence type="inferred from homology"/>
<dbReference type="GO" id="GO:0006406">
    <property type="term" value="P:mRNA export from nucleus"/>
    <property type="evidence" value="ECO:0007669"/>
    <property type="project" value="InterPro"/>
</dbReference>
<evidence type="ECO:0000313" key="10">
    <source>
        <dbReference type="EMBL" id="KGB39582.1"/>
    </source>
</evidence>
<evidence type="ECO:0000259" key="7">
    <source>
        <dbReference type="Pfam" id="PF11262"/>
    </source>
</evidence>
<dbReference type="PANTHER" id="PTHR21597">
    <property type="entry name" value="THO2 PROTEIN"/>
    <property type="match status" value="1"/>
</dbReference>
<feature type="domain" description="THO complex subunit 2 N-terminal" evidence="9">
    <location>
        <begin position="380"/>
        <end position="641"/>
    </location>
</feature>